<sequence>MSSWSDLEAELSLWTASGLTPRLWWRDDDAQGVTPDLEQLIHLSDSYEVPVHLSVIPDGLTPALAPRLRDADHTYVLQHGLSHINHEPRGTPASEVGDTRALPLQEADIRRGWDILEAANMPRLLRGFVPPWNRIGDATRRQLPDWGYRFLSAYEGRGDDAQIAGLTQIDAHLDPIRWKYDRVFRGEDKMLAMLLEHLRERRSGDPLRPIGYVTHHLQTHEAIWDFTDTLFARTRGMWFTMPQMQKEA</sequence>
<accession>A0A420DQM9</accession>
<dbReference type="Proteomes" id="UP000284407">
    <property type="component" value="Unassembled WGS sequence"/>
</dbReference>
<protein>
    <recommendedName>
        <fullName evidence="3">Polysaccharide deacetylase</fullName>
    </recommendedName>
</protein>
<comment type="caution">
    <text evidence="1">The sequence shown here is derived from an EMBL/GenBank/DDBJ whole genome shotgun (WGS) entry which is preliminary data.</text>
</comment>
<gene>
    <name evidence="1" type="ORF">C8N30_1189</name>
</gene>
<proteinExistence type="predicted"/>
<organism evidence="1 2">
    <name type="scientific">Sulfitobacter guttiformis</name>
    <dbReference type="NCBI Taxonomy" id="74349"/>
    <lineage>
        <taxon>Bacteria</taxon>
        <taxon>Pseudomonadati</taxon>
        <taxon>Pseudomonadota</taxon>
        <taxon>Alphaproteobacteria</taxon>
        <taxon>Rhodobacterales</taxon>
        <taxon>Roseobacteraceae</taxon>
        <taxon>Sulfitobacter</taxon>
    </lineage>
</organism>
<dbReference type="EMBL" id="RAQK01000001">
    <property type="protein sequence ID" value="RKE96624.1"/>
    <property type="molecule type" value="Genomic_DNA"/>
</dbReference>
<evidence type="ECO:0008006" key="3">
    <source>
        <dbReference type="Google" id="ProtNLM"/>
    </source>
</evidence>
<keyword evidence="2" id="KW-1185">Reference proteome</keyword>
<dbReference type="Gene3D" id="3.20.20.370">
    <property type="entry name" value="Glycoside hydrolase/deacetylase"/>
    <property type="match status" value="1"/>
</dbReference>
<dbReference type="SUPFAM" id="SSF88713">
    <property type="entry name" value="Glycoside hydrolase/deacetylase"/>
    <property type="match status" value="1"/>
</dbReference>
<evidence type="ECO:0000313" key="2">
    <source>
        <dbReference type="Proteomes" id="UP000284407"/>
    </source>
</evidence>
<dbReference type="GO" id="GO:0005975">
    <property type="term" value="P:carbohydrate metabolic process"/>
    <property type="evidence" value="ECO:0007669"/>
    <property type="project" value="InterPro"/>
</dbReference>
<evidence type="ECO:0000313" key="1">
    <source>
        <dbReference type="EMBL" id="RKE96624.1"/>
    </source>
</evidence>
<dbReference type="InterPro" id="IPR011330">
    <property type="entry name" value="Glyco_hydro/deAcase_b/a-brl"/>
</dbReference>
<reference evidence="1 2" key="1">
    <citation type="submission" date="2018-09" db="EMBL/GenBank/DDBJ databases">
        <title>Genomic Encyclopedia of Archaeal and Bacterial Type Strains, Phase II (KMG-II): from individual species to whole genera.</title>
        <authorList>
            <person name="Goeker M."/>
        </authorList>
    </citation>
    <scope>NUCLEOTIDE SEQUENCE [LARGE SCALE GENOMIC DNA]</scope>
    <source>
        <strain evidence="1 2">DSM 11458</strain>
    </source>
</reference>
<dbReference type="OrthoDB" id="6086702at2"/>
<dbReference type="AlphaFoldDB" id="A0A420DQM9"/>
<dbReference type="STRING" id="1443111.Z949_3195"/>
<name>A0A420DQM9_9RHOB</name>
<dbReference type="RefSeq" id="WP_025063560.1">
    <property type="nucleotide sequence ID" value="NZ_RAQK01000001.1"/>
</dbReference>